<dbReference type="GO" id="GO:0005737">
    <property type="term" value="C:cytoplasm"/>
    <property type="evidence" value="ECO:0007669"/>
    <property type="project" value="UniProtKB-SubCell"/>
</dbReference>
<dbReference type="PANTHER" id="PTHR33602">
    <property type="entry name" value="REGULATORY PROTEIN RECX FAMILY PROTEIN"/>
    <property type="match status" value="1"/>
</dbReference>
<evidence type="ECO:0000259" key="7">
    <source>
        <dbReference type="Pfam" id="PF21981"/>
    </source>
</evidence>
<evidence type="ECO:0000259" key="8">
    <source>
        <dbReference type="Pfam" id="PF21982"/>
    </source>
</evidence>
<dbReference type="InterPro" id="IPR053925">
    <property type="entry name" value="RecX_HTH_3rd"/>
</dbReference>
<dbReference type="EMBL" id="CP016268">
    <property type="protein sequence ID" value="ANO53257.1"/>
    <property type="molecule type" value="Genomic_DNA"/>
</dbReference>
<sequence length="139" mass="15850">MDYLARREYGQTELKKKLSGAGFTREATERAVDQLTADNLQDDHRFAESFMQSRISKGKGPLRIQLELSQRGIDSGTISTVLEMADLDWAALARQVRRKRFGPGLPTDFAEKARQIRFLQYRGFEPEQVQAAVGRDDEQ</sequence>
<dbReference type="Pfam" id="PF21982">
    <property type="entry name" value="RecX_HTH1"/>
    <property type="match status" value="1"/>
</dbReference>
<dbReference type="GO" id="GO:0006282">
    <property type="term" value="P:regulation of DNA repair"/>
    <property type="evidence" value="ECO:0007669"/>
    <property type="project" value="UniProtKB-UniRule"/>
</dbReference>
<dbReference type="InterPro" id="IPR053924">
    <property type="entry name" value="RecX_HTH_2nd"/>
</dbReference>
<organism evidence="9 10">
    <name type="scientific">Woeseia oceani</name>
    <dbReference type="NCBI Taxonomy" id="1548547"/>
    <lineage>
        <taxon>Bacteria</taxon>
        <taxon>Pseudomonadati</taxon>
        <taxon>Pseudomonadota</taxon>
        <taxon>Gammaproteobacteria</taxon>
        <taxon>Woeseiales</taxon>
        <taxon>Woeseiaceae</taxon>
        <taxon>Woeseia</taxon>
    </lineage>
</organism>
<evidence type="ECO:0000256" key="1">
    <source>
        <dbReference type="ARBA" id="ARBA00004496"/>
    </source>
</evidence>
<dbReference type="Proteomes" id="UP000092695">
    <property type="component" value="Chromosome"/>
</dbReference>
<feature type="domain" description="RecX third three-helical" evidence="7">
    <location>
        <begin position="91"/>
        <end position="133"/>
    </location>
</feature>
<dbReference type="KEGG" id="woc:BA177_13965"/>
<dbReference type="InterPro" id="IPR003783">
    <property type="entry name" value="Regulatory_RecX"/>
</dbReference>
<dbReference type="AlphaFoldDB" id="A0A193LL93"/>
<keyword evidence="10" id="KW-1185">Reference proteome</keyword>
<accession>A0A193LL93</accession>
<dbReference type="STRING" id="1548547.BA177_13965"/>
<reference evidence="9 10" key="1">
    <citation type="submission" date="2016-06" db="EMBL/GenBank/DDBJ databases">
        <title>Complete genome sequence of a deep-branching marine Gamma Proteobacterium Woeseia oceani type strain XK5.</title>
        <authorList>
            <person name="Mu D."/>
            <person name="Du Z."/>
        </authorList>
    </citation>
    <scope>NUCLEOTIDE SEQUENCE [LARGE SCALE GENOMIC DNA]</scope>
    <source>
        <strain evidence="9 10">XK5</strain>
    </source>
</reference>
<evidence type="ECO:0000313" key="10">
    <source>
        <dbReference type="Proteomes" id="UP000092695"/>
    </source>
</evidence>
<dbReference type="InterPro" id="IPR053926">
    <property type="entry name" value="RecX_HTH_1st"/>
</dbReference>
<feature type="domain" description="RecX second three-helical" evidence="6">
    <location>
        <begin position="42"/>
        <end position="82"/>
    </location>
</feature>
<evidence type="ECO:0000256" key="5">
    <source>
        <dbReference type="HAMAP-Rule" id="MF_01114"/>
    </source>
</evidence>
<feature type="domain" description="RecX first three-helical" evidence="8">
    <location>
        <begin position="1"/>
        <end position="35"/>
    </location>
</feature>
<dbReference type="InterPro" id="IPR036388">
    <property type="entry name" value="WH-like_DNA-bd_sf"/>
</dbReference>
<dbReference type="Pfam" id="PF21981">
    <property type="entry name" value="RecX_HTH3"/>
    <property type="match status" value="1"/>
</dbReference>
<protein>
    <recommendedName>
        <fullName evidence="3 5">Regulatory protein RecX</fullName>
    </recommendedName>
</protein>
<dbReference type="HAMAP" id="MF_01114">
    <property type="entry name" value="RecX"/>
    <property type="match status" value="1"/>
</dbReference>
<evidence type="ECO:0000256" key="2">
    <source>
        <dbReference type="ARBA" id="ARBA00009695"/>
    </source>
</evidence>
<name>A0A193LL93_9GAMM</name>
<evidence type="ECO:0000256" key="3">
    <source>
        <dbReference type="ARBA" id="ARBA00018111"/>
    </source>
</evidence>
<comment type="subcellular location">
    <subcellularLocation>
        <location evidence="1 5">Cytoplasm</location>
    </subcellularLocation>
</comment>
<comment type="similarity">
    <text evidence="2 5">Belongs to the RecX family.</text>
</comment>
<dbReference type="Pfam" id="PF02631">
    <property type="entry name" value="RecX_HTH2"/>
    <property type="match status" value="1"/>
</dbReference>
<evidence type="ECO:0000256" key="4">
    <source>
        <dbReference type="ARBA" id="ARBA00022490"/>
    </source>
</evidence>
<evidence type="ECO:0000313" key="9">
    <source>
        <dbReference type="EMBL" id="ANO53257.1"/>
    </source>
</evidence>
<comment type="function">
    <text evidence="5">Modulates RecA activity.</text>
</comment>
<evidence type="ECO:0000259" key="6">
    <source>
        <dbReference type="Pfam" id="PF02631"/>
    </source>
</evidence>
<gene>
    <name evidence="5" type="primary">recX</name>
    <name evidence="9" type="ORF">BA177_13965</name>
</gene>
<keyword evidence="4 5" id="KW-0963">Cytoplasm</keyword>
<dbReference type="Gene3D" id="1.10.10.10">
    <property type="entry name" value="Winged helix-like DNA-binding domain superfamily/Winged helix DNA-binding domain"/>
    <property type="match status" value="3"/>
</dbReference>
<dbReference type="PANTHER" id="PTHR33602:SF1">
    <property type="entry name" value="REGULATORY PROTEIN RECX FAMILY PROTEIN"/>
    <property type="match status" value="1"/>
</dbReference>
<proteinExistence type="inferred from homology"/>